<dbReference type="PROSITE" id="PS50114">
    <property type="entry name" value="GATA_ZN_FINGER_2"/>
    <property type="match status" value="2"/>
</dbReference>
<dbReference type="GO" id="GO:0005634">
    <property type="term" value="C:nucleus"/>
    <property type="evidence" value="ECO:0007669"/>
    <property type="project" value="UniProtKB-SubCell"/>
</dbReference>
<keyword evidence="5" id="KW-0539">Nucleus</keyword>
<dbReference type="PANTHER" id="PTHR10071">
    <property type="entry name" value="TRANSCRIPTION FACTOR GATA FAMILY MEMBER"/>
    <property type="match status" value="1"/>
</dbReference>
<dbReference type="Pfam" id="PF00320">
    <property type="entry name" value="GATA"/>
    <property type="match status" value="2"/>
</dbReference>
<dbReference type="GO" id="GO:0000122">
    <property type="term" value="P:negative regulation of transcription by RNA polymerase II"/>
    <property type="evidence" value="ECO:0007669"/>
    <property type="project" value="TreeGrafter"/>
</dbReference>
<dbReference type="AlphaFoldDB" id="A0AAD2HXY5"/>
<evidence type="ECO:0000256" key="7">
    <source>
        <dbReference type="SAM" id="MobiDB-lite"/>
    </source>
</evidence>
<evidence type="ECO:0000256" key="1">
    <source>
        <dbReference type="ARBA" id="ARBA00004123"/>
    </source>
</evidence>
<evidence type="ECO:0000259" key="8">
    <source>
        <dbReference type="PROSITE" id="PS50114"/>
    </source>
</evidence>
<dbReference type="GO" id="GO:0008270">
    <property type="term" value="F:zinc ion binding"/>
    <property type="evidence" value="ECO:0007669"/>
    <property type="project" value="UniProtKB-KW"/>
</dbReference>
<keyword evidence="2" id="KW-0479">Metal-binding</keyword>
<evidence type="ECO:0000256" key="4">
    <source>
        <dbReference type="ARBA" id="ARBA00022833"/>
    </source>
</evidence>
<evidence type="ECO:0000256" key="6">
    <source>
        <dbReference type="PROSITE-ProRule" id="PRU00094"/>
    </source>
</evidence>
<keyword evidence="3 6" id="KW-0863">Zinc-finger</keyword>
<dbReference type="Proteomes" id="UP001295794">
    <property type="component" value="Unassembled WGS sequence"/>
</dbReference>
<dbReference type="PROSITE" id="PS00344">
    <property type="entry name" value="GATA_ZN_FINGER_1"/>
    <property type="match status" value="1"/>
</dbReference>
<feature type="compositionally biased region" description="Polar residues" evidence="7">
    <location>
        <begin position="55"/>
        <end position="64"/>
    </location>
</feature>
<dbReference type="SUPFAM" id="SSF57716">
    <property type="entry name" value="Glucocorticoid receptor-like (DNA-binding domain)"/>
    <property type="match status" value="2"/>
</dbReference>
<feature type="domain" description="GATA-type" evidence="8">
    <location>
        <begin position="125"/>
        <end position="168"/>
    </location>
</feature>
<name>A0AAD2HXY5_9AGAR</name>
<dbReference type="CDD" id="cd00202">
    <property type="entry name" value="ZnF_GATA"/>
    <property type="match status" value="2"/>
</dbReference>
<proteinExistence type="predicted"/>
<feature type="region of interest" description="Disordered" evidence="7">
    <location>
        <begin position="45"/>
        <end position="64"/>
    </location>
</feature>
<feature type="region of interest" description="Disordered" evidence="7">
    <location>
        <begin position="85"/>
        <end position="140"/>
    </location>
</feature>
<accession>A0AAD2HXY5</accession>
<dbReference type="GO" id="GO:0000978">
    <property type="term" value="F:RNA polymerase II cis-regulatory region sequence-specific DNA binding"/>
    <property type="evidence" value="ECO:0007669"/>
    <property type="project" value="TreeGrafter"/>
</dbReference>
<dbReference type="InterPro" id="IPR013088">
    <property type="entry name" value="Znf_NHR/GATA"/>
</dbReference>
<dbReference type="PANTHER" id="PTHR10071:SF281">
    <property type="entry name" value="BOX A-BINDING FACTOR-RELATED"/>
    <property type="match status" value="1"/>
</dbReference>
<comment type="caution">
    <text evidence="9">The sequence shown here is derived from an EMBL/GenBank/DDBJ whole genome shotgun (WGS) entry which is preliminary data.</text>
</comment>
<keyword evidence="4" id="KW-0862">Zinc</keyword>
<comment type="subcellular location">
    <subcellularLocation>
        <location evidence="1">Nucleus</location>
    </subcellularLocation>
</comment>
<dbReference type="InterPro" id="IPR000679">
    <property type="entry name" value="Znf_GATA"/>
</dbReference>
<feature type="domain" description="GATA-type" evidence="8">
    <location>
        <begin position="194"/>
        <end position="243"/>
    </location>
</feature>
<evidence type="ECO:0000256" key="5">
    <source>
        <dbReference type="ARBA" id="ARBA00023242"/>
    </source>
</evidence>
<evidence type="ECO:0000256" key="2">
    <source>
        <dbReference type="ARBA" id="ARBA00022723"/>
    </source>
</evidence>
<organism evidence="9 10">
    <name type="scientific">Mycena citricolor</name>
    <dbReference type="NCBI Taxonomy" id="2018698"/>
    <lineage>
        <taxon>Eukaryota</taxon>
        <taxon>Fungi</taxon>
        <taxon>Dikarya</taxon>
        <taxon>Basidiomycota</taxon>
        <taxon>Agaricomycotina</taxon>
        <taxon>Agaricomycetes</taxon>
        <taxon>Agaricomycetidae</taxon>
        <taxon>Agaricales</taxon>
        <taxon>Marasmiineae</taxon>
        <taxon>Mycenaceae</taxon>
        <taxon>Mycena</taxon>
    </lineage>
</organism>
<evidence type="ECO:0000256" key="3">
    <source>
        <dbReference type="ARBA" id="ARBA00022771"/>
    </source>
</evidence>
<feature type="region of interest" description="Disordered" evidence="7">
    <location>
        <begin position="1"/>
        <end position="22"/>
    </location>
</feature>
<evidence type="ECO:0000313" key="10">
    <source>
        <dbReference type="Proteomes" id="UP001295794"/>
    </source>
</evidence>
<dbReference type="GO" id="GO:0045944">
    <property type="term" value="P:positive regulation of transcription by RNA polymerase II"/>
    <property type="evidence" value="ECO:0007669"/>
    <property type="project" value="TreeGrafter"/>
</dbReference>
<evidence type="ECO:0000313" key="9">
    <source>
        <dbReference type="EMBL" id="CAK5282633.1"/>
    </source>
</evidence>
<dbReference type="GO" id="GO:0000981">
    <property type="term" value="F:DNA-binding transcription factor activity, RNA polymerase II-specific"/>
    <property type="evidence" value="ECO:0007669"/>
    <property type="project" value="TreeGrafter"/>
</dbReference>
<gene>
    <name evidence="9" type="ORF">MYCIT1_LOCUS34540</name>
</gene>
<keyword evidence="10" id="KW-1185">Reference proteome</keyword>
<sequence length="249" mass="26846">MQGSHRYEYTPSSYSSLAGSGMCYPPSSTPDVDFTAFIPHSYDPAPNPLYDASPRGQSHGSASAQEYFYVPSEFDPSLYGKHHAPPLSFNDLRNHTPSQMSPSIPEFPAGASPSSSSSSSSSSSPGSTKKCEHCGTTRTPLWRRDPTTQLPLCNACGLYIQQRQMQRPQALIDAEAAPASSASGSGSGGGSGILECSHCHTHETSVWRRSKEGKQVCNACGVYERAKGVKRPLSLRSDLVRPRGRYPQN</sequence>
<dbReference type="InterPro" id="IPR039355">
    <property type="entry name" value="Transcription_factor_GATA"/>
</dbReference>
<protein>
    <recommendedName>
        <fullName evidence="8">GATA-type domain-containing protein</fullName>
    </recommendedName>
</protein>
<reference evidence="9" key="1">
    <citation type="submission" date="2023-11" db="EMBL/GenBank/DDBJ databases">
        <authorList>
            <person name="De Vega J J."/>
            <person name="De Vega J J."/>
        </authorList>
    </citation>
    <scope>NUCLEOTIDE SEQUENCE</scope>
</reference>
<dbReference type="PRINTS" id="PR00619">
    <property type="entry name" value="GATAZNFINGER"/>
</dbReference>
<feature type="compositionally biased region" description="Low complexity" evidence="7">
    <location>
        <begin position="108"/>
        <end position="127"/>
    </location>
</feature>
<dbReference type="Gene3D" id="3.30.50.10">
    <property type="entry name" value="Erythroid Transcription Factor GATA-1, subunit A"/>
    <property type="match status" value="2"/>
</dbReference>
<dbReference type="SMART" id="SM00401">
    <property type="entry name" value="ZnF_GATA"/>
    <property type="match status" value="2"/>
</dbReference>
<dbReference type="EMBL" id="CAVNYO010000460">
    <property type="protein sequence ID" value="CAK5282633.1"/>
    <property type="molecule type" value="Genomic_DNA"/>
</dbReference>